<name>A0A1F5NJJ9_9BACT</name>
<reference evidence="1 2" key="1">
    <citation type="journal article" date="2016" name="Nat. Commun.">
        <title>Thousands of microbial genomes shed light on interconnected biogeochemical processes in an aquifer system.</title>
        <authorList>
            <person name="Anantharaman K."/>
            <person name="Brown C.T."/>
            <person name="Hug L.A."/>
            <person name="Sharon I."/>
            <person name="Castelle C.J."/>
            <person name="Probst A.J."/>
            <person name="Thomas B.C."/>
            <person name="Singh A."/>
            <person name="Wilkins M.J."/>
            <person name="Karaoz U."/>
            <person name="Brodie E.L."/>
            <person name="Williams K.H."/>
            <person name="Hubbard S.S."/>
            <person name="Banfield J.F."/>
        </authorList>
    </citation>
    <scope>NUCLEOTIDE SEQUENCE [LARGE SCALE GENOMIC DNA]</scope>
</reference>
<sequence>MKTINEKVEYLRTVLIAVFGQEGDKSMCLSCPPGCLQSYRPCPDVSDLRAILARMEADRVAGEAFKRRYRTPIYEALLKIGFNPQAAERLTDRTSRDCIRGDEFLELVRSNLS</sequence>
<accession>A0A1F5NJJ9</accession>
<gene>
    <name evidence="1" type="ORF">A2751_02135</name>
</gene>
<dbReference type="STRING" id="1817824.A2751_02135"/>
<proteinExistence type="predicted"/>
<dbReference type="AlphaFoldDB" id="A0A1F5NJJ9"/>
<evidence type="ECO:0000313" key="2">
    <source>
        <dbReference type="Proteomes" id="UP000176864"/>
    </source>
</evidence>
<evidence type="ECO:0000313" key="1">
    <source>
        <dbReference type="EMBL" id="OGE77825.1"/>
    </source>
</evidence>
<protein>
    <submittedName>
        <fullName evidence="1">Uncharacterized protein</fullName>
    </submittedName>
</protein>
<organism evidence="1 2">
    <name type="scientific">Candidatus Doudnabacteria bacterium RIFCSPHIGHO2_01_FULL_46_14</name>
    <dbReference type="NCBI Taxonomy" id="1817824"/>
    <lineage>
        <taxon>Bacteria</taxon>
        <taxon>Candidatus Doudnaibacteriota</taxon>
    </lineage>
</organism>
<dbReference type="Proteomes" id="UP000176864">
    <property type="component" value="Unassembled WGS sequence"/>
</dbReference>
<comment type="caution">
    <text evidence="1">The sequence shown here is derived from an EMBL/GenBank/DDBJ whole genome shotgun (WGS) entry which is preliminary data.</text>
</comment>
<dbReference type="EMBL" id="MFEK01000016">
    <property type="protein sequence ID" value="OGE77825.1"/>
    <property type="molecule type" value="Genomic_DNA"/>
</dbReference>